<dbReference type="InterPro" id="IPR005135">
    <property type="entry name" value="Endo/exonuclease/phosphatase"/>
</dbReference>
<evidence type="ECO:0000313" key="3">
    <source>
        <dbReference type="EMBL" id="KAK7053254.1"/>
    </source>
</evidence>
<dbReference type="Pfam" id="PF12937">
    <property type="entry name" value="F-box-like"/>
    <property type="match status" value="1"/>
</dbReference>
<dbReference type="EMBL" id="JAYKXP010000010">
    <property type="protein sequence ID" value="KAK7053254.1"/>
    <property type="molecule type" value="Genomic_DNA"/>
</dbReference>
<name>A0AAW0DN88_9AGAR</name>
<dbReference type="Gene3D" id="3.80.10.10">
    <property type="entry name" value="Ribonuclease Inhibitor"/>
    <property type="match status" value="1"/>
</dbReference>
<sequence>MDTLPPEILARIFEIGIHAWGTTLISKLSHTCRHWKSVVDSTPRLWGIIQVSKKSKRLDSHLTKAREAPLSVTVSGVQSLPPKLLSLARNWEFADVSILSLQGTRRDQFPSLEVLVLKGSSWREALQKETADAFFDGEHSPQSSLRSLTVDKVSNAKWVTGFLSPLVTYLKITAQDERYPVGHYLRRTDGAQHDVLSYLRRTPKLAELHIGCISIRIDNNRRDVHLPNLSTLCASQSTSPNTPECLAHICAPALQTLSISNTESTPSMWHAREIRSCRGLFTQWSHPSFIPVHLHTLELRHCLGPGDIPFLIRWLYRLPHLVRLIVQYDSHHVYESGESNDTEESNLLLALSLLKPVDANTQPVFGRRDVALCPSLYQLTMEVDVDVLDLLAVVKARGSRSSNTGALQVVYAPFCGDGTMDDVVTELKSSVHVASCTCLGCELEICASCQQSLNEPPSSSVTGRRFLSLTPKSSANDSFTVLCYNILCEQYASPNLYPYVPRDMLAWKSRKQRILEEIVHYRCDFVCLQEVDWAAYENFFVPGLGKEDYEGVYCPAWAKTMGAEKIRPTDGCAVFFRKNRYRLLEKKFIEYTDLAQQRQDLKTSNDVRERLLSRGNIAVLCLLESLTTGKHILLVNTHIFWDPKFKDVKLVQVGLLTEEIARMRNAGSLDTPVILCGDFNSLPDSGVYEFLSSGSVPKDHPDFMNCSYGRFTSEGMNHDLGIRSANATDGKERFPWTHYVAHFNGVLDYIWYSSAHLEINTILGEADSDYIEREKVVGLPNAHFPSDHIAILGEFSTKTG</sequence>
<dbReference type="Gene3D" id="3.60.10.10">
    <property type="entry name" value="Endonuclease/exonuclease/phosphatase"/>
    <property type="match status" value="1"/>
</dbReference>
<dbReference type="Proteomes" id="UP001383192">
    <property type="component" value="Unassembled WGS sequence"/>
</dbReference>
<dbReference type="InterPro" id="IPR050410">
    <property type="entry name" value="CCR4/nocturin_mRNA_transcr"/>
</dbReference>
<dbReference type="EC" id="3.1.13.4" evidence="3"/>
<organism evidence="3 4">
    <name type="scientific">Paramarasmius palmivorus</name>
    <dbReference type="NCBI Taxonomy" id="297713"/>
    <lineage>
        <taxon>Eukaryota</taxon>
        <taxon>Fungi</taxon>
        <taxon>Dikarya</taxon>
        <taxon>Basidiomycota</taxon>
        <taxon>Agaricomycotina</taxon>
        <taxon>Agaricomycetes</taxon>
        <taxon>Agaricomycetidae</taxon>
        <taxon>Agaricales</taxon>
        <taxon>Marasmiineae</taxon>
        <taxon>Marasmiaceae</taxon>
        <taxon>Paramarasmius</taxon>
    </lineage>
</organism>
<gene>
    <name evidence="3" type="primary">CCR4_1</name>
    <name evidence="3" type="ORF">VNI00_003880</name>
</gene>
<evidence type="ECO:0000313" key="4">
    <source>
        <dbReference type="Proteomes" id="UP001383192"/>
    </source>
</evidence>
<keyword evidence="3" id="KW-0378">Hydrolase</keyword>
<proteinExistence type="predicted"/>
<dbReference type="InterPro" id="IPR001810">
    <property type="entry name" value="F-box_dom"/>
</dbReference>
<evidence type="ECO:0000259" key="2">
    <source>
        <dbReference type="Pfam" id="PF12937"/>
    </source>
</evidence>
<dbReference type="InterPro" id="IPR036691">
    <property type="entry name" value="Endo/exonu/phosph_ase_sf"/>
</dbReference>
<dbReference type="PANTHER" id="PTHR12121:SF100">
    <property type="entry name" value="POLY(A)-SPECIFIC RIBONUCLEASE"/>
    <property type="match status" value="1"/>
</dbReference>
<dbReference type="SUPFAM" id="SSF56219">
    <property type="entry name" value="DNase I-like"/>
    <property type="match status" value="1"/>
</dbReference>
<feature type="domain" description="F-box" evidence="2">
    <location>
        <begin position="2"/>
        <end position="46"/>
    </location>
</feature>
<accession>A0AAW0DN88</accession>
<dbReference type="Gene3D" id="1.20.1280.50">
    <property type="match status" value="1"/>
</dbReference>
<feature type="domain" description="Endonuclease/exonuclease/phosphatase" evidence="1">
    <location>
        <begin position="484"/>
        <end position="788"/>
    </location>
</feature>
<protein>
    <submittedName>
        <fullName evidence="3">Glucose-repressible alcohol dehydrogenase transcriptional effector</fullName>
        <ecNumber evidence="3">3.1.13.4</ecNumber>
    </submittedName>
</protein>
<comment type="caution">
    <text evidence="3">The sequence shown here is derived from an EMBL/GenBank/DDBJ whole genome shotgun (WGS) entry which is preliminary data.</text>
</comment>
<keyword evidence="4" id="KW-1185">Reference proteome</keyword>
<reference evidence="3 4" key="1">
    <citation type="submission" date="2024-01" db="EMBL/GenBank/DDBJ databases">
        <title>A draft genome for a cacao thread blight-causing isolate of Paramarasmius palmivorus.</title>
        <authorList>
            <person name="Baruah I.K."/>
            <person name="Bukari Y."/>
            <person name="Amoako-Attah I."/>
            <person name="Meinhardt L.W."/>
            <person name="Bailey B.A."/>
            <person name="Cohen S.P."/>
        </authorList>
    </citation>
    <scope>NUCLEOTIDE SEQUENCE [LARGE SCALE GENOMIC DNA]</scope>
    <source>
        <strain evidence="3 4">GH-12</strain>
    </source>
</reference>
<dbReference type="AlphaFoldDB" id="A0AAW0DN88"/>
<dbReference type="GO" id="GO:0004535">
    <property type="term" value="F:poly(A)-specific ribonuclease activity"/>
    <property type="evidence" value="ECO:0007669"/>
    <property type="project" value="UniProtKB-EC"/>
</dbReference>
<dbReference type="PANTHER" id="PTHR12121">
    <property type="entry name" value="CARBON CATABOLITE REPRESSOR PROTEIN 4"/>
    <property type="match status" value="1"/>
</dbReference>
<evidence type="ECO:0000259" key="1">
    <source>
        <dbReference type="Pfam" id="PF03372"/>
    </source>
</evidence>
<dbReference type="Pfam" id="PF03372">
    <property type="entry name" value="Exo_endo_phos"/>
    <property type="match status" value="1"/>
</dbReference>
<dbReference type="InterPro" id="IPR032675">
    <property type="entry name" value="LRR_dom_sf"/>
</dbReference>